<reference evidence="1" key="1">
    <citation type="submission" date="2024-04" db="EMBL/GenBank/DDBJ databases">
        <authorList>
            <consortium name="Molecular Ecology Group"/>
        </authorList>
    </citation>
    <scope>NUCLEOTIDE SEQUENCE</scope>
</reference>
<organism evidence="1 2">
    <name type="scientific">Lasius platythorax</name>
    <dbReference type="NCBI Taxonomy" id="488582"/>
    <lineage>
        <taxon>Eukaryota</taxon>
        <taxon>Metazoa</taxon>
        <taxon>Ecdysozoa</taxon>
        <taxon>Arthropoda</taxon>
        <taxon>Hexapoda</taxon>
        <taxon>Insecta</taxon>
        <taxon>Pterygota</taxon>
        <taxon>Neoptera</taxon>
        <taxon>Endopterygota</taxon>
        <taxon>Hymenoptera</taxon>
        <taxon>Apocrita</taxon>
        <taxon>Aculeata</taxon>
        <taxon>Formicoidea</taxon>
        <taxon>Formicidae</taxon>
        <taxon>Formicinae</taxon>
        <taxon>Lasius</taxon>
        <taxon>Lasius</taxon>
    </lineage>
</organism>
<gene>
    <name evidence="1" type="ORF">LPLAT_LOCUS5224</name>
</gene>
<proteinExistence type="predicted"/>
<protein>
    <submittedName>
        <fullName evidence="1">Uncharacterized protein</fullName>
    </submittedName>
</protein>
<evidence type="ECO:0000313" key="2">
    <source>
        <dbReference type="Proteomes" id="UP001497644"/>
    </source>
</evidence>
<accession>A0AAV2MWY0</accession>
<dbReference type="EMBL" id="CAXIPU020000424">
    <property type="protein sequence ID" value="CAL1671800.1"/>
    <property type="molecule type" value="Genomic_DNA"/>
</dbReference>
<dbReference type="AlphaFoldDB" id="A0AAV2MWY0"/>
<name>A0AAV2MWY0_9HYME</name>
<sequence>MIRRFATMPKKLIQLFDRVREAYSSAPDLDEPEMPQPAPNLVGTARSIENFVIVGTLRSKHEILSLVA</sequence>
<keyword evidence="2" id="KW-1185">Reference proteome</keyword>
<dbReference type="Proteomes" id="UP001497644">
    <property type="component" value="Unassembled WGS sequence"/>
</dbReference>
<comment type="caution">
    <text evidence="1">The sequence shown here is derived from an EMBL/GenBank/DDBJ whole genome shotgun (WGS) entry which is preliminary data.</text>
</comment>
<evidence type="ECO:0000313" key="1">
    <source>
        <dbReference type="EMBL" id="CAL1671800.1"/>
    </source>
</evidence>